<dbReference type="OrthoDB" id="9808360at2"/>
<reference evidence="3" key="1">
    <citation type="submission" date="2018-11" db="EMBL/GenBank/DDBJ databases">
        <title>Comparative genomics of Parolsenella catena and Libanicoccus massiliensis: Reclassification of Libanicoccus massiliensis as Parolsenella massiliensis comb. nov.</title>
        <authorList>
            <person name="Sakamoto M."/>
            <person name="Ikeyama N."/>
            <person name="Murakami T."/>
            <person name="Mori H."/>
            <person name="Yuki M."/>
            <person name="Ohkuma M."/>
        </authorList>
    </citation>
    <scope>NUCLEOTIDE SEQUENCE [LARGE SCALE GENOMIC DNA]</scope>
    <source>
        <strain evidence="3">JCM 31932</strain>
    </source>
</reference>
<proteinExistence type="predicted"/>
<dbReference type="InterPro" id="IPR036390">
    <property type="entry name" value="WH_DNA-bd_sf"/>
</dbReference>
<organism evidence="2 3">
    <name type="scientific">Parolsenella catena</name>
    <dbReference type="NCBI Taxonomy" id="2003188"/>
    <lineage>
        <taxon>Bacteria</taxon>
        <taxon>Bacillati</taxon>
        <taxon>Actinomycetota</taxon>
        <taxon>Coriobacteriia</taxon>
        <taxon>Coriobacteriales</taxon>
        <taxon>Atopobiaceae</taxon>
        <taxon>Parolsenella</taxon>
    </lineage>
</organism>
<evidence type="ECO:0000313" key="2">
    <source>
        <dbReference type="EMBL" id="BBH50559.1"/>
    </source>
</evidence>
<protein>
    <submittedName>
        <fullName evidence="2">Transcriptional regulator</fullName>
    </submittedName>
</protein>
<gene>
    <name evidence="2" type="primary">iscR-2</name>
    <name evidence="2" type="ORF">Pcatena_11460</name>
</gene>
<sequence length="162" mass="17364">MASGISTKGRYALRVMADLAMSQGADSWVSLGDISQRQGISRKYLEQVMASLHKARFVTSQRGKGGGYRLRRDPANYTLGEIIRAAEGSSLAPVSCLDCSSGRLCPRTKICPTLPVWQELGALISGYLDSKHLSDIVGGMTGPEDSEEILKSLEGLGQGLCK</sequence>
<dbReference type="Proteomes" id="UP000273154">
    <property type="component" value="Chromosome"/>
</dbReference>
<evidence type="ECO:0000256" key="1">
    <source>
        <dbReference type="ARBA" id="ARBA00023125"/>
    </source>
</evidence>
<dbReference type="PANTHER" id="PTHR33221">
    <property type="entry name" value="WINGED HELIX-TURN-HELIX TRANSCRIPTIONAL REGULATOR, RRF2 FAMILY"/>
    <property type="match status" value="1"/>
</dbReference>
<dbReference type="Gene3D" id="1.10.10.10">
    <property type="entry name" value="Winged helix-like DNA-binding domain superfamily/Winged helix DNA-binding domain"/>
    <property type="match status" value="1"/>
</dbReference>
<dbReference type="RefSeq" id="WP_126422480.1">
    <property type="nucleotide sequence ID" value="NZ_AP019367.1"/>
</dbReference>
<accession>A0A3G9K8M9</accession>
<keyword evidence="1" id="KW-0238">DNA-binding</keyword>
<keyword evidence="3" id="KW-1185">Reference proteome</keyword>
<dbReference type="GO" id="GO:0003677">
    <property type="term" value="F:DNA binding"/>
    <property type="evidence" value="ECO:0007669"/>
    <property type="project" value="UniProtKB-KW"/>
</dbReference>
<dbReference type="GO" id="GO:0005829">
    <property type="term" value="C:cytosol"/>
    <property type="evidence" value="ECO:0007669"/>
    <property type="project" value="TreeGrafter"/>
</dbReference>
<dbReference type="PANTHER" id="PTHR33221:SF5">
    <property type="entry name" value="HTH-TYPE TRANSCRIPTIONAL REGULATOR ISCR"/>
    <property type="match status" value="1"/>
</dbReference>
<dbReference type="Pfam" id="PF02082">
    <property type="entry name" value="Rrf2"/>
    <property type="match status" value="1"/>
</dbReference>
<dbReference type="PROSITE" id="PS51197">
    <property type="entry name" value="HTH_RRF2_2"/>
    <property type="match status" value="1"/>
</dbReference>
<dbReference type="InterPro" id="IPR036388">
    <property type="entry name" value="WH-like_DNA-bd_sf"/>
</dbReference>
<dbReference type="GO" id="GO:0003700">
    <property type="term" value="F:DNA-binding transcription factor activity"/>
    <property type="evidence" value="ECO:0007669"/>
    <property type="project" value="TreeGrafter"/>
</dbReference>
<dbReference type="AlphaFoldDB" id="A0A3G9K8M9"/>
<dbReference type="EMBL" id="AP019367">
    <property type="protein sequence ID" value="BBH50559.1"/>
    <property type="molecule type" value="Genomic_DNA"/>
</dbReference>
<dbReference type="SUPFAM" id="SSF46785">
    <property type="entry name" value="Winged helix' DNA-binding domain"/>
    <property type="match status" value="1"/>
</dbReference>
<dbReference type="KEGG" id="pcat:Pcatena_11460"/>
<evidence type="ECO:0000313" key="3">
    <source>
        <dbReference type="Proteomes" id="UP000273154"/>
    </source>
</evidence>
<dbReference type="InterPro" id="IPR000944">
    <property type="entry name" value="Tscrpt_reg_Rrf2"/>
</dbReference>
<dbReference type="GeneID" id="88849285"/>
<dbReference type="NCBIfam" id="TIGR00738">
    <property type="entry name" value="rrf2_super"/>
    <property type="match status" value="1"/>
</dbReference>
<name>A0A3G9K8M9_9ACTN</name>